<keyword evidence="1" id="KW-0802">TPR repeat</keyword>
<keyword evidence="4" id="KW-1185">Reference proteome</keyword>
<evidence type="ECO:0000256" key="2">
    <source>
        <dbReference type="SAM" id="MobiDB-lite"/>
    </source>
</evidence>
<feature type="repeat" description="TPR" evidence="1">
    <location>
        <begin position="196"/>
        <end position="229"/>
    </location>
</feature>
<feature type="compositionally biased region" description="Low complexity" evidence="2">
    <location>
        <begin position="401"/>
        <end position="437"/>
    </location>
</feature>
<dbReference type="Proteomes" id="UP000320421">
    <property type="component" value="Chromosome"/>
</dbReference>
<evidence type="ECO:0000313" key="4">
    <source>
        <dbReference type="Proteomes" id="UP000320421"/>
    </source>
</evidence>
<dbReference type="Gene3D" id="1.25.40.10">
    <property type="entry name" value="Tetratricopeptide repeat domain"/>
    <property type="match status" value="1"/>
</dbReference>
<dbReference type="PANTHER" id="PTHR12558:SF13">
    <property type="entry name" value="CELL DIVISION CYCLE PROTEIN 27 HOMOLOG"/>
    <property type="match status" value="1"/>
</dbReference>
<evidence type="ECO:0000313" key="3">
    <source>
        <dbReference type="EMBL" id="QDT19190.1"/>
    </source>
</evidence>
<feature type="compositionally biased region" description="Polar residues" evidence="2">
    <location>
        <begin position="540"/>
        <end position="578"/>
    </location>
</feature>
<name>A0A517PIH6_9PLAN</name>
<dbReference type="SMART" id="SM00028">
    <property type="entry name" value="TPR"/>
    <property type="match status" value="4"/>
</dbReference>
<dbReference type="OrthoDB" id="215821at2"/>
<feature type="compositionally biased region" description="Polar residues" evidence="2">
    <location>
        <begin position="311"/>
        <end position="337"/>
    </location>
</feature>
<feature type="region of interest" description="Disordered" evidence="2">
    <location>
        <begin position="271"/>
        <end position="342"/>
    </location>
</feature>
<dbReference type="Pfam" id="PF13432">
    <property type="entry name" value="TPR_16"/>
    <property type="match status" value="1"/>
</dbReference>
<proteinExistence type="predicted"/>
<dbReference type="InterPro" id="IPR019734">
    <property type="entry name" value="TPR_rpt"/>
</dbReference>
<dbReference type="SUPFAM" id="SSF48452">
    <property type="entry name" value="TPR-like"/>
    <property type="match status" value="1"/>
</dbReference>
<feature type="compositionally biased region" description="Low complexity" evidence="2">
    <location>
        <begin position="523"/>
        <end position="534"/>
    </location>
</feature>
<dbReference type="Pfam" id="PF13374">
    <property type="entry name" value="TPR_10"/>
    <property type="match status" value="1"/>
</dbReference>
<feature type="compositionally biased region" description="Low complexity" evidence="2">
    <location>
        <begin position="476"/>
        <end position="487"/>
    </location>
</feature>
<evidence type="ECO:0000256" key="1">
    <source>
        <dbReference type="PROSITE-ProRule" id="PRU00339"/>
    </source>
</evidence>
<dbReference type="AlphaFoldDB" id="A0A517PIH6"/>
<accession>A0A517PIH6</accession>
<feature type="region of interest" description="Disordered" evidence="2">
    <location>
        <begin position="27"/>
        <end position="50"/>
    </location>
</feature>
<feature type="compositionally biased region" description="Polar residues" evidence="2">
    <location>
        <begin position="728"/>
        <end position="766"/>
    </location>
</feature>
<feature type="compositionally biased region" description="Low complexity" evidence="2">
    <location>
        <begin position="498"/>
        <end position="512"/>
    </location>
</feature>
<protein>
    <submittedName>
        <fullName evidence="3">Tetratricopeptide repeat protein</fullName>
    </submittedName>
</protein>
<feature type="compositionally biased region" description="Basic and acidic residues" evidence="2">
    <location>
        <begin position="32"/>
        <end position="50"/>
    </location>
</feature>
<feature type="region of interest" description="Disordered" evidence="2">
    <location>
        <begin position="357"/>
        <end position="377"/>
    </location>
</feature>
<dbReference type="PROSITE" id="PS51257">
    <property type="entry name" value="PROKAR_LIPOPROTEIN"/>
    <property type="match status" value="1"/>
</dbReference>
<dbReference type="PROSITE" id="PS50005">
    <property type="entry name" value="TPR"/>
    <property type="match status" value="2"/>
</dbReference>
<dbReference type="InterPro" id="IPR011990">
    <property type="entry name" value="TPR-like_helical_dom_sf"/>
</dbReference>
<feature type="region of interest" description="Disordered" evidence="2">
    <location>
        <begin position="401"/>
        <end position="578"/>
    </location>
</feature>
<feature type="repeat" description="TPR" evidence="1">
    <location>
        <begin position="162"/>
        <end position="195"/>
    </location>
</feature>
<feature type="compositionally biased region" description="Polar residues" evidence="2">
    <location>
        <begin position="276"/>
        <end position="302"/>
    </location>
</feature>
<dbReference type="RefSeq" id="WP_145181066.1">
    <property type="nucleotide sequence ID" value="NZ_CP036266.1"/>
</dbReference>
<gene>
    <name evidence="3" type="ORF">HG66A1_09540</name>
</gene>
<dbReference type="EMBL" id="CP036266">
    <property type="protein sequence ID" value="QDT19190.1"/>
    <property type="molecule type" value="Genomic_DNA"/>
</dbReference>
<reference evidence="3 4" key="1">
    <citation type="submission" date="2019-02" db="EMBL/GenBank/DDBJ databases">
        <title>Deep-cultivation of Planctomycetes and their phenomic and genomic characterization uncovers novel biology.</title>
        <authorList>
            <person name="Wiegand S."/>
            <person name="Jogler M."/>
            <person name="Boedeker C."/>
            <person name="Pinto D."/>
            <person name="Vollmers J."/>
            <person name="Rivas-Marin E."/>
            <person name="Kohn T."/>
            <person name="Peeters S.H."/>
            <person name="Heuer A."/>
            <person name="Rast P."/>
            <person name="Oberbeckmann S."/>
            <person name="Bunk B."/>
            <person name="Jeske O."/>
            <person name="Meyerdierks A."/>
            <person name="Storesund J.E."/>
            <person name="Kallscheuer N."/>
            <person name="Luecker S."/>
            <person name="Lage O.M."/>
            <person name="Pohl T."/>
            <person name="Merkel B.J."/>
            <person name="Hornburger P."/>
            <person name="Mueller R.-W."/>
            <person name="Bruemmer F."/>
            <person name="Labrenz M."/>
            <person name="Spormann A.M."/>
            <person name="Op den Camp H."/>
            <person name="Overmann J."/>
            <person name="Amann R."/>
            <person name="Jetten M.S.M."/>
            <person name="Mascher T."/>
            <person name="Medema M.H."/>
            <person name="Devos D.P."/>
            <person name="Kaster A.-K."/>
            <person name="Ovreas L."/>
            <person name="Rohde M."/>
            <person name="Galperin M.Y."/>
            <person name="Jogler C."/>
        </authorList>
    </citation>
    <scope>NUCLEOTIDE SEQUENCE [LARGE SCALE GENOMIC DNA]</scope>
    <source>
        <strain evidence="3 4">HG66A1</strain>
    </source>
</reference>
<sequence length="766" mass="84287">MKTRMFQQILTLTCMGFLWTGCQSGPFASRSDSPRKALVERSPEKEEESAMQKKLREAMAQERSKARRHRLRDELKSEVSPEQLAALKGSEQQIVQTAAKVEAQALPLSDLQAAASQSAAPQTDASSLQRELNQAYEADRSGNLEKAQGYYQRVLAINPEHFEALHRLAIIEDKKQNFPAAEAYYLQALKLDPSNADLLSDIGYSYMLQGRDDYGEKYLEEALKYQPAHARSLDHLGWYYGRTGRYDQALAMFRKTSGEAQAREKFARLFPGVNPGSATGGQNPVPQYPDQLSQYPGNQQSAERNHAGIQTVGQMQSTPGQPVQYANNGNPEQQPLSSPDAAAMNPTHQIAEMMRREREKAIQARQSTQQLPAISPNPAMTQMRQVTGSHAPAAPLQNSQLQMPQMQSPQMQSPQFQTAQTQMPQQQPVDAPQPVNQYANQPAVEPGQIQAWPPANDPTLSQAAEASQYWAEKEQQQLQNRQQPQQQMAARPYSNQSLPQQNYQGYPPNQLQGQYRNVPPGYQPMQSAPQQMMPVRGPQPGQQLYGNQYQSTPGQFPDYRSTQSGAQEAGQNPPQNDQDLMREVARTGMNMGPGQMFPMSDAAPGQLQGNNSPLMSSQMGSGGVIPASAQVPFQNAYGTNGPNGLQPQMGQGMPQGGVSQAGYQYSGQPAGQGNVYHASMPQRFPAQEQPMSSALPQSAMFSNNPVAAPANVRFQNASGTAADLRTGYQGSLNGSQNLNEQSASPFQWGSQPTNSQYQFSDPQRQY</sequence>
<dbReference type="PANTHER" id="PTHR12558">
    <property type="entry name" value="CELL DIVISION CYCLE 16,23,27"/>
    <property type="match status" value="1"/>
</dbReference>
<feature type="compositionally biased region" description="Polar residues" evidence="2">
    <location>
        <begin position="364"/>
        <end position="377"/>
    </location>
</feature>
<feature type="region of interest" description="Disordered" evidence="2">
    <location>
        <begin position="725"/>
        <end position="766"/>
    </location>
</feature>
<organism evidence="3 4">
    <name type="scientific">Gimesia chilikensis</name>
    <dbReference type="NCBI Taxonomy" id="2605989"/>
    <lineage>
        <taxon>Bacteria</taxon>
        <taxon>Pseudomonadati</taxon>
        <taxon>Planctomycetota</taxon>
        <taxon>Planctomycetia</taxon>
        <taxon>Planctomycetales</taxon>
        <taxon>Planctomycetaceae</taxon>
        <taxon>Gimesia</taxon>
    </lineage>
</organism>